<dbReference type="InterPro" id="IPR020904">
    <property type="entry name" value="Sc_DH/Rdtase_CS"/>
</dbReference>
<dbReference type="Pfam" id="PF13561">
    <property type="entry name" value="adh_short_C2"/>
    <property type="match status" value="1"/>
</dbReference>
<dbReference type="SUPFAM" id="SSF51735">
    <property type="entry name" value="NAD(P)-binding Rossmann-fold domains"/>
    <property type="match status" value="1"/>
</dbReference>
<name>A0A5C4W1H9_9ACTN</name>
<gene>
    <name evidence="4" type="ORF">FH608_032635</name>
</gene>
<comment type="caution">
    <text evidence="4">The sequence shown here is derived from an EMBL/GenBank/DDBJ whole genome shotgun (WGS) entry which is preliminary data.</text>
</comment>
<dbReference type="InterPro" id="IPR036291">
    <property type="entry name" value="NAD(P)-bd_dom_sf"/>
</dbReference>
<dbReference type="OrthoDB" id="3571370at2"/>
<dbReference type="Gene3D" id="3.40.50.720">
    <property type="entry name" value="NAD(P)-binding Rossmann-like Domain"/>
    <property type="match status" value="1"/>
</dbReference>
<evidence type="ECO:0000259" key="3">
    <source>
        <dbReference type="SMART" id="SM00822"/>
    </source>
</evidence>
<dbReference type="AlphaFoldDB" id="A0A5C4W1H9"/>
<proteinExistence type="inferred from homology"/>
<protein>
    <submittedName>
        <fullName evidence="4">SDR family oxidoreductase</fullName>
    </submittedName>
</protein>
<dbReference type="PRINTS" id="PR00080">
    <property type="entry name" value="SDRFAMILY"/>
</dbReference>
<dbReference type="PRINTS" id="PR00081">
    <property type="entry name" value="GDHRDH"/>
</dbReference>
<dbReference type="InterPro" id="IPR002347">
    <property type="entry name" value="SDR_fam"/>
</dbReference>
<feature type="domain" description="Ketoreductase" evidence="3">
    <location>
        <begin position="7"/>
        <end position="181"/>
    </location>
</feature>
<sequence length="243" mass="25316">MGTLSGKGALVTGGSRGIGRAVVERLTAEGAEVVFCYERSEEAAEQVAKATGAHAVRADLGGEEDLARLFAEAESLLPGLDVLVNNAASAEGQKPLAEITDEEYDRVFAVNTRSVHRAMRWAARVMRDGGRIITLSSLNTQVPAPGLTLYCGSKGAVEQFTKVAARELGGRGITVNVVSSGATDTDMLRGANPPEALEQTAGLTALRRLGQPDDIASVVAFLAGPDSRWITGQNILASGGLLV</sequence>
<dbReference type="EMBL" id="VDLX02000014">
    <property type="protein sequence ID" value="KAB8190814.1"/>
    <property type="molecule type" value="Genomic_DNA"/>
</dbReference>
<dbReference type="SMART" id="SM00822">
    <property type="entry name" value="PKS_KR"/>
    <property type="match status" value="1"/>
</dbReference>
<dbReference type="FunFam" id="3.40.50.720:FF:000084">
    <property type="entry name" value="Short-chain dehydrogenase reductase"/>
    <property type="match status" value="1"/>
</dbReference>
<evidence type="ECO:0000256" key="2">
    <source>
        <dbReference type="ARBA" id="ARBA00023002"/>
    </source>
</evidence>
<dbReference type="PROSITE" id="PS00061">
    <property type="entry name" value="ADH_SHORT"/>
    <property type="match status" value="1"/>
</dbReference>
<dbReference type="PANTHER" id="PTHR43639:SF1">
    <property type="entry name" value="SHORT-CHAIN DEHYDROGENASE_REDUCTASE FAMILY PROTEIN"/>
    <property type="match status" value="1"/>
</dbReference>
<dbReference type="InterPro" id="IPR057326">
    <property type="entry name" value="KR_dom"/>
</dbReference>
<dbReference type="GO" id="GO:0016491">
    <property type="term" value="F:oxidoreductase activity"/>
    <property type="evidence" value="ECO:0007669"/>
    <property type="project" value="UniProtKB-KW"/>
</dbReference>
<evidence type="ECO:0000313" key="4">
    <source>
        <dbReference type="EMBL" id="KAB8190814.1"/>
    </source>
</evidence>
<keyword evidence="5" id="KW-1185">Reference proteome</keyword>
<reference evidence="4 5" key="1">
    <citation type="submission" date="2019-10" db="EMBL/GenBank/DDBJ databases">
        <title>Nonomuraea sp. nov., isolated from Phyllanthus amarus.</title>
        <authorList>
            <person name="Klykleung N."/>
            <person name="Tanasupawat S."/>
        </authorList>
    </citation>
    <scope>NUCLEOTIDE SEQUENCE [LARGE SCALE GENOMIC DNA]</scope>
    <source>
        <strain evidence="4 5">PA1-10</strain>
    </source>
</reference>
<organism evidence="4 5">
    <name type="scientific">Nonomuraea phyllanthi</name>
    <dbReference type="NCBI Taxonomy" id="2219224"/>
    <lineage>
        <taxon>Bacteria</taxon>
        <taxon>Bacillati</taxon>
        <taxon>Actinomycetota</taxon>
        <taxon>Actinomycetes</taxon>
        <taxon>Streptosporangiales</taxon>
        <taxon>Streptosporangiaceae</taxon>
        <taxon>Nonomuraea</taxon>
    </lineage>
</organism>
<dbReference type="RefSeq" id="WP_139634212.1">
    <property type="nucleotide sequence ID" value="NZ_VDLX02000014.1"/>
</dbReference>
<dbReference type="PANTHER" id="PTHR43639">
    <property type="entry name" value="OXIDOREDUCTASE, SHORT-CHAIN DEHYDROGENASE/REDUCTASE FAMILY (AFU_ORTHOLOGUE AFUA_5G02870)"/>
    <property type="match status" value="1"/>
</dbReference>
<evidence type="ECO:0000313" key="5">
    <source>
        <dbReference type="Proteomes" id="UP000312512"/>
    </source>
</evidence>
<accession>A0A5C4W1H9</accession>
<keyword evidence="2" id="KW-0560">Oxidoreductase</keyword>
<evidence type="ECO:0000256" key="1">
    <source>
        <dbReference type="ARBA" id="ARBA00006484"/>
    </source>
</evidence>
<comment type="similarity">
    <text evidence="1">Belongs to the short-chain dehydrogenases/reductases (SDR) family.</text>
</comment>
<dbReference type="Proteomes" id="UP000312512">
    <property type="component" value="Unassembled WGS sequence"/>
</dbReference>